<keyword evidence="1" id="KW-1133">Transmembrane helix</keyword>
<dbReference type="CDD" id="cd00198">
    <property type="entry name" value="vWFA"/>
    <property type="match status" value="1"/>
</dbReference>
<evidence type="ECO:0000256" key="1">
    <source>
        <dbReference type="SAM" id="Phobius"/>
    </source>
</evidence>
<accession>A0AAV3WY87</accession>
<keyword evidence="1" id="KW-0472">Membrane</keyword>
<sequence>MKLPRRGLWLYPLFQIPAMFLGAFLVAALLFGVLGLGRPNVAVAIALDLSSSTYQPQFFNAPNTVMAQEIAAVGAYLEQNSQLLRTPNQIQILGFAGEVIPLTSSFKTDKQQLELELNQALQNPNLPAQIGQGTDINKAIQKGTELLSSVSNRCRELLLVTDGMAEVSQSVVDGAVAQKVKINTVIVGAEAPALQQAAFSTKGIYISGQQNNLNMLFTDRFFTSFNSNIKWIKFWLGAAWIAFMWMLTLPLDRWIFQPLMNLPPNLSGQLALGNAFFWTILTPLIVWRLFGLPFGLDC</sequence>
<dbReference type="InterPro" id="IPR036465">
    <property type="entry name" value="vWFA_dom_sf"/>
</dbReference>
<dbReference type="PROSITE" id="PS50234">
    <property type="entry name" value="VWFA"/>
    <property type="match status" value="1"/>
</dbReference>
<keyword evidence="4" id="KW-1185">Reference proteome</keyword>
<reference evidence="3" key="1">
    <citation type="submission" date="2019-10" db="EMBL/GenBank/DDBJ databases">
        <title>Draft genome sequece of Microseira wollei NIES-4236.</title>
        <authorList>
            <person name="Yamaguchi H."/>
            <person name="Suzuki S."/>
            <person name="Kawachi M."/>
        </authorList>
    </citation>
    <scope>NUCLEOTIDE SEQUENCE</scope>
    <source>
        <strain evidence="3">NIES-4236</strain>
    </source>
</reference>
<feature type="transmembrane region" description="Helical" evidence="1">
    <location>
        <begin position="231"/>
        <end position="249"/>
    </location>
</feature>
<comment type="caution">
    <text evidence="3">The sequence shown here is derived from an EMBL/GenBank/DDBJ whole genome shotgun (WGS) entry which is preliminary data.</text>
</comment>
<organism evidence="3 4">
    <name type="scientific">Microseira wollei NIES-4236</name>
    <dbReference type="NCBI Taxonomy" id="2530354"/>
    <lineage>
        <taxon>Bacteria</taxon>
        <taxon>Bacillati</taxon>
        <taxon>Cyanobacteriota</taxon>
        <taxon>Cyanophyceae</taxon>
        <taxon>Oscillatoriophycideae</taxon>
        <taxon>Aerosakkonematales</taxon>
        <taxon>Aerosakkonemataceae</taxon>
        <taxon>Microseira</taxon>
    </lineage>
</organism>
<keyword evidence="1" id="KW-0812">Transmembrane</keyword>
<dbReference type="RefSeq" id="WP_226572506.1">
    <property type="nucleotide sequence ID" value="NZ_BLAY01000001.1"/>
</dbReference>
<dbReference type="EMBL" id="BLAY01000001">
    <property type="protein sequence ID" value="GET35282.1"/>
    <property type="molecule type" value="Genomic_DNA"/>
</dbReference>
<name>A0AAV3WY87_9CYAN</name>
<feature type="domain" description="VWFA" evidence="2">
    <location>
        <begin position="42"/>
        <end position="221"/>
    </location>
</feature>
<evidence type="ECO:0000259" key="2">
    <source>
        <dbReference type="PROSITE" id="PS50234"/>
    </source>
</evidence>
<protein>
    <recommendedName>
        <fullName evidence="2">VWFA domain-containing protein</fullName>
    </recommendedName>
</protein>
<dbReference type="InterPro" id="IPR002035">
    <property type="entry name" value="VWF_A"/>
</dbReference>
<feature type="transmembrane region" description="Helical" evidence="1">
    <location>
        <begin position="270"/>
        <end position="290"/>
    </location>
</feature>
<evidence type="ECO:0000313" key="3">
    <source>
        <dbReference type="EMBL" id="GET35282.1"/>
    </source>
</evidence>
<dbReference type="AlphaFoldDB" id="A0AAV3WY87"/>
<gene>
    <name evidence="3" type="ORF">MiSe_00240</name>
</gene>
<dbReference type="Pfam" id="PF13519">
    <property type="entry name" value="VWA_2"/>
    <property type="match status" value="1"/>
</dbReference>
<dbReference type="Gene3D" id="3.40.50.410">
    <property type="entry name" value="von Willebrand factor, type A domain"/>
    <property type="match status" value="1"/>
</dbReference>
<evidence type="ECO:0000313" key="4">
    <source>
        <dbReference type="Proteomes" id="UP001050975"/>
    </source>
</evidence>
<dbReference type="Proteomes" id="UP001050975">
    <property type="component" value="Unassembled WGS sequence"/>
</dbReference>
<dbReference type="SUPFAM" id="SSF53300">
    <property type="entry name" value="vWA-like"/>
    <property type="match status" value="1"/>
</dbReference>
<proteinExistence type="predicted"/>